<dbReference type="PANTHER" id="PTHR42684">
    <property type="entry name" value="ADENOSYLMETHIONINE-8-AMINO-7-OXONONANOATE AMINOTRANSFERASE"/>
    <property type="match status" value="1"/>
</dbReference>
<dbReference type="SUPFAM" id="SSF53383">
    <property type="entry name" value="PLP-dependent transferases"/>
    <property type="match status" value="1"/>
</dbReference>
<evidence type="ECO:0000256" key="2">
    <source>
        <dbReference type="ARBA" id="ARBA00022576"/>
    </source>
</evidence>
<name>A0A173U721_9FIRM</name>
<evidence type="ECO:0000256" key="3">
    <source>
        <dbReference type="ARBA" id="ARBA00022679"/>
    </source>
</evidence>
<accession>A0A173U721</accession>
<dbReference type="RefSeq" id="WP_020436347.1">
    <property type="nucleotide sequence ID" value="NZ_CZBX01000002.1"/>
</dbReference>
<feature type="binding site" evidence="7">
    <location>
        <begin position="100"/>
        <end position="101"/>
    </location>
    <ligand>
        <name>pyridoxal 5'-phosphate</name>
        <dbReference type="ChEBI" id="CHEBI:597326"/>
    </ligand>
</feature>
<evidence type="ECO:0000313" key="8">
    <source>
        <dbReference type="EMBL" id="CUQ82310.1"/>
    </source>
</evidence>
<keyword evidence="7" id="KW-0963">Cytoplasm</keyword>
<comment type="subunit">
    <text evidence="7">Homodimer.</text>
</comment>
<dbReference type="InterPro" id="IPR015421">
    <property type="entry name" value="PyrdxlP-dep_Trfase_major"/>
</dbReference>
<feature type="binding site" evidence="7">
    <location>
        <position position="221"/>
    </location>
    <ligand>
        <name>pyridoxal 5'-phosphate</name>
        <dbReference type="ChEBI" id="CHEBI:597326"/>
    </ligand>
</feature>
<dbReference type="InterPro" id="IPR049704">
    <property type="entry name" value="Aminotrans_3_PPA_site"/>
</dbReference>
<gene>
    <name evidence="7 8" type="primary">bioA</name>
    <name evidence="8" type="ORF">ERS852502_00461</name>
</gene>
<comment type="similarity">
    <text evidence="7">Belongs to the class-III pyridoxal-phosphate-dependent aminotransferase family. BioA subfamily.</text>
</comment>
<evidence type="ECO:0000256" key="7">
    <source>
        <dbReference type="HAMAP-Rule" id="MF_00834"/>
    </source>
</evidence>
<dbReference type="GO" id="GO:0004015">
    <property type="term" value="F:adenosylmethionine-8-amino-7-oxononanoate transaminase activity"/>
    <property type="evidence" value="ECO:0007669"/>
    <property type="project" value="UniProtKB-UniRule"/>
</dbReference>
<dbReference type="InterPro" id="IPR005814">
    <property type="entry name" value="Aminotrans_3"/>
</dbReference>
<dbReference type="AlphaFoldDB" id="A0A173U721"/>
<proteinExistence type="inferred from homology"/>
<dbReference type="Gene3D" id="3.40.640.10">
    <property type="entry name" value="Type I PLP-dependent aspartate aminotransferase-like (Major domain)"/>
    <property type="match status" value="1"/>
</dbReference>
<feature type="binding site" evidence="7">
    <location>
        <begin position="283"/>
        <end position="284"/>
    </location>
    <ligand>
        <name>pyridoxal 5'-phosphate</name>
        <dbReference type="ChEBI" id="CHEBI:597326"/>
    </ligand>
</feature>
<dbReference type="Proteomes" id="UP000078383">
    <property type="component" value="Unassembled WGS sequence"/>
</dbReference>
<protein>
    <recommendedName>
        <fullName evidence="7">Adenosylmethionine-8-amino-7-oxononanoate aminotransferase</fullName>
        <ecNumber evidence="7">2.6.1.62</ecNumber>
    </recommendedName>
    <alternativeName>
        <fullName evidence="7">7,8-diamino-pelargonic acid aminotransferase</fullName>
        <shortName evidence="7">DAPA AT</shortName>
        <shortName evidence="7">DAPA aminotransferase</shortName>
    </alternativeName>
    <alternativeName>
        <fullName evidence="7">7,8-diaminononanoate synthase</fullName>
        <shortName evidence="7">DANS</shortName>
    </alternativeName>
    <alternativeName>
        <fullName evidence="7">Diaminopelargonic acid synthase</fullName>
    </alternativeName>
</protein>
<sequence>MIWYPYVQMKKMKTPYKIVDAEGVYLYTQDNKMIDSVSSWWCMIHGYKNKEINEAMKNQIDQFSHVMLGGLTHEPVLKLSEKLKDFLPGDLDYCFFSDSGSVAVEVALKMALQFNINRGSGRKKLLSLTGSYHGDTFMCMKAGDDEDYHFILSEDDKKDVIHIPTEMDALEKVFRTHGNEFYAFIVEPLLQGAGGMKMYSIDFLRRARELCNEYDVVFIFDEVATGFGRTGNRFVSDLVLPDIIVLGKALTAGYIGHAVTVANHKIYNGFYSDKDTDALMHGPTFMGNPVACSAALKSIEIFERENYMEKIKHIEDMVRNLVSGFTHPLIKEIRYMGGCLCFQVHDPSCLIGFQEYAYQRGVFSRPFLDIMYAMFPYIIQDNEIRQIVDVMKDWFTEQKGI</sequence>
<dbReference type="NCBIfam" id="TIGR00508">
    <property type="entry name" value="bioA"/>
    <property type="match status" value="1"/>
</dbReference>
<feature type="binding site" evidence="7">
    <location>
        <position position="40"/>
    </location>
    <ligand>
        <name>substrate</name>
    </ligand>
</feature>
<evidence type="ECO:0000256" key="1">
    <source>
        <dbReference type="ARBA" id="ARBA00001933"/>
    </source>
</evidence>
<dbReference type="PROSITE" id="PS00600">
    <property type="entry name" value="AA_TRANSFER_CLASS_3"/>
    <property type="match status" value="1"/>
</dbReference>
<comment type="pathway">
    <text evidence="7">Cofactor biosynthesis; biotin biosynthesis; 7,8-diaminononanoate from 8-amino-7-oxononanoate (SAM route): step 1/1.</text>
</comment>
<comment type="catalytic activity">
    <reaction evidence="7">
        <text>(8S)-8-amino-7-oxononanoate + S-adenosyl-L-methionine = S-adenosyl-4-methylsulfanyl-2-oxobutanoate + (7R,8S)-7,8-diammoniononanoate</text>
        <dbReference type="Rhea" id="RHEA:16861"/>
        <dbReference type="ChEBI" id="CHEBI:16490"/>
        <dbReference type="ChEBI" id="CHEBI:59789"/>
        <dbReference type="ChEBI" id="CHEBI:149468"/>
        <dbReference type="ChEBI" id="CHEBI:149469"/>
        <dbReference type="EC" id="2.6.1.62"/>
    </reaction>
</comment>
<keyword evidence="5 7" id="KW-0093">Biotin biosynthesis</keyword>
<dbReference type="PANTHER" id="PTHR42684:SF3">
    <property type="entry name" value="ADENOSYLMETHIONINE-8-AMINO-7-OXONONANOATE AMINOTRANSFERASE"/>
    <property type="match status" value="1"/>
</dbReference>
<dbReference type="EMBL" id="CZBX01000002">
    <property type="protein sequence ID" value="CUQ82310.1"/>
    <property type="molecule type" value="Genomic_DNA"/>
</dbReference>
<keyword evidence="4 7" id="KW-0949">S-adenosyl-L-methionine</keyword>
<keyword evidence="6 7" id="KW-0663">Pyridoxal phosphate</keyword>
<dbReference type="UniPathway" id="UPA00078">
    <property type="reaction ID" value="UER00160"/>
</dbReference>
<feature type="binding site" evidence="7">
    <location>
        <position position="132"/>
    </location>
    <ligand>
        <name>substrate</name>
    </ligand>
</feature>
<dbReference type="GO" id="GO:0004141">
    <property type="term" value="F:dethiobiotin synthase activity"/>
    <property type="evidence" value="ECO:0007669"/>
    <property type="project" value="TreeGrafter"/>
</dbReference>
<feature type="binding site" evidence="7">
    <location>
        <position position="248"/>
    </location>
    <ligand>
        <name>substrate</name>
    </ligand>
</feature>
<keyword evidence="2 7" id="KW-0032">Aminotransferase</keyword>
<feature type="site" description="Participates in the substrate recognition with KAPA and in a stacking interaction with the adenine ring of SAM" evidence="7">
    <location>
        <position position="6"/>
    </location>
</feature>
<comment type="subcellular location">
    <subcellularLocation>
        <location evidence="7">Cytoplasm</location>
    </subcellularLocation>
</comment>
<comment type="function">
    <text evidence="7">Catalyzes the transfer of the alpha-amino group from S-adenosyl-L-methionine (SAM) to 7-keto-8-aminopelargonic acid (KAPA) to form 7,8-diaminopelargonic acid (DAPA). It is the only aminotransferase known to utilize SAM as an amino donor.</text>
</comment>
<dbReference type="InterPro" id="IPR015424">
    <property type="entry name" value="PyrdxlP-dep_Trfase"/>
</dbReference>
<evidence type="ECO:0000313" key="9">
    <source>
        <dbReference type="Proteomes" id="UP000078383"/>
    </source>
</evidence>
<reference evidence="8 9" key="1">
    <citation type="submission" date="2015-09" db="EMBL/GenBank/DDBJ databases">
        <authorList>
            <consortium name="Pathogen Informatics"/>
        </authorList>
    </citation>
    <scope>NUCLEOTIDE SEQUENCE [LARGE SCALE GENOMIC DNA]</scope>
    <source>
        <strain evidence="8 9">2789STDY5834889</strain>
    </source>
</reference>
<feature type="modified residue" description="N6-(pyridoxal phosphate)lysine" evidence="7">
    <location>
        <position position="248"/>
    </location>
</feature>
<dbReference type="GO" id="GO:0005737">
    <property type="term" value="C:cytoplasm"/>
    <property type="evidence" value="ECO:0007669"/>
    <property type="project" value="UniProtKB-SubCell"/>
</dbReference>
<dbReference type="Gene3D" id="3.90.1150.10">
    <property type="entry name" value="Aspartate Aminotransferase, domain 1"/>
    <property type="match status" value="1"/>
</dbReference>
<dbReference type="HAMAP" id="MF_00834">
    <property type="entry name" value="BioA"/>
    <property type="match status" value="1"/>
</dbReference>
<organism evidence="8 9">
    <name type="scientific">[Ruminococcus] torques</name>
    <dbReference type="NCBI Taxonomy" id="33039"/>
    <lineage>
        <taxon>Bacteria</taxon>
        <taxon>Bacillati</taxon>
        <taxon>Bacillota</taxon>
        <taxon>Clostridia</taxon>
        <taxon>Lachnospirales</taxon>
        <taxon>Lachnospiraceae</taxon>
        <taxon>Mediterraneibacter</taxon>
    </lineage>
</organism>
<dbReference type="OrthoDB" id="9807885at2"/>
<dbReference type="CDD" id="cd00610">
    <property type="entry name" value="OAT_like"/>
    <property type="match status" value="1"/>
</dbReference>
<dbReference type="GO" id="GO:0030170">
    <property type="term" value="F:pyridoxal phosphate binding"/>
    <property type="evidence" value="ECO:0007669"/>
    <property type="project" value="UniProtKB-UniRule"/>
</dbReference>
<feature type="binding site" evidence="7">
    <location>
        <position position="365"/>
    </location>
    <ligand>
        <name>substrate</name>
    </ligand>
</feature>
<dbReference type="EC" id="2.6.1.62" evidence="7"/>
<evidence type="ECO:0000256" key="4">
    <source>
        <dbReference type="ARBA" id="ARBA00022691"/>
    </source>
</evidence>
<keyword evidence="3 7" id="KW-0808">Transferase</keyword>
<dbReference type="Pfam" id="PF00202">
    <property type="entry name" value="Aminotran_3"/>
    <property type="match status" value="1"/>
</dbReference>
<evidence type="ECO:0000256" key="6">
    <source>
        <dbReference type="ARBA" id="ARBA00022898"/>
    </source>
</evidence>
<dbReference type="GO" id="GO:0009102">
    <property type="term" value="P:biotin biosynthetic process"/>
    <property type="evidence" value="ECO:0007669"/>
    <property type="project" value="UniProtKB-UniRule"/>
</dbReference>
<dbReference type="InterPro" id="IPR005815">
    <property type="entry name" value="BioA"/>
</dbReference>
<dbReference type="InterPro" id="IPR015422">
    <property type="entry name" value="PyrdxlP-dep_Trfase_small"/>
</dbReference>
<evidence type="ECO:0000256" key="5">
    <source>
        <dbReference type="ARBA" id="ARBA00022756"/>
    </source>
</evidence>
<comment type="cofactor">
    <cofactor evidence="1 7">
        <name>pyridoxal 5'-phosphate</name>
        <dbReference type="ChEBI" id="CHEBI:597326"/>
    </cofactor>
</comment>
<feature type="binding site" evidence="7">
    <location>
        <position position="282"/>
    </location>
    <ligand>
        <name>substrate</name>
    </ligand>
</feature>